<comment type="similarity">
    <text evidence="2 12">Belongs to the ATPase protein 8 family.</text>
</comment>
<evidence type="ECO:0000256" key="2">
    <source>
        <dbReference type="ARBA" id="ARBA00008892"/>
    </source>
</evidence>
<name>A0A3G1GS02_9CUCU</name>
<gene>
    <name evidence="14" type="primary">atp8</name>
</gene>
<dbReference type="GO" id="GO:0015986">
    <property type="term" value="P:proton motive force-driven ATP synthesis"/>
    <property type="evidence" value="ECO:0007669"/>
    <property type="project" value="InterPro"/>
</dbReference>
<evidence type="ECO:0000256" key="7">
    <source>
        <dbReference type="ARBA" id="ARBA00022781"/>
    </source>
</evidence>
<dbReference type="InterPro" id="IPR001421">
    <property type="entry name" value="ATP8_metazoa"/>
</dbReference>
<keyword evidence="10 12" id="KW-0496">Mitochondrion</keyword>
<evidence type="ECO:0000256" key="11">
    <source>
        <dbReference type="ARBA" id="ARBA00023136"/>
    </source>
</evidence>
<keyword evidence="5 12" id="KW-0138">CF(0)</keyword>
<evidence type="ECO:0000313" key="14">
    <source>
        <dbReference type="EMBL" id="APX40580.1"/>
    </source>
</evidence>
<evidence type="ECO:0000256" key="9">
    <source>
        <dbReference type="ARBA" id="ARBA00023065"/>
    </source>
</evidence>
<organism evidence="14">
    <name type="scientific">Cryptocephalus rufipes</name>
    <dbReference type="NCBI Taxonomy" id="1425559"/>
    <lineage>
        <taxon>Eukaryota</taxon>
        <taxon>Metazoa</taxon>
        <taxon>Ecdysozoa</taxon>
        <taxon>Arthropoda</taxon>
        <taxon>Hexapoda</taxon>
        <taxon>Insecta</taxon>
        <taxon>Pterygota</taxon>
        <taxon>Neoptera</taxon>
        <taxon>Endopterygota</taxon>
        <taxon>Coleoptera</taxon>
        <taxon>Polyphaga</taxon>
        <taxon>Cucujiformia</taxon>
        <taxon>Chrysomeloidea</taxon>
        <taxon>Chrysomelidae</taxon>
        <taxon>Cryptocephalinae</taxon>
        <taxon>Cryptocephalus</taxon>
    </lineage>
</organism>
<comment type="subcellular location">
    <subcellularLocation>
        <location evidence="1 12">Mitochondrion membrane</location>
        <topology evidence="1 12">Single-pass membrane protein</topology>
    </subcellularLocation>
</comment>
<keyword evidence="9 12" id="KW-0406">Ion transport</keyword>
<evidence type="ECO:0000256" key="1">
    <source>
        <dbReference type="ARBA" id="ARBA00004304"/>
    </source>
</evidence>
<keyword evidence="11 13" id="KW-0472">Membrane</keyword>
<dbReference type="Pfam" id="PF00895">
    <property type="entry name" value="ATP-synt_8"/>
    <property type="match status" value="1"/>
</dbReference>
<feature type="transmembrane region" description="Helical" evidence="13">
    <location>
        <begin position="12"/>
        <end position="31"/>
    </location>
</feature>
<evidence type="ECO:0000256" key="3">
    <source>
        <dbReference type="ARBA" id="ARBA00011291"/>
    </source>
</evidence>
<evidence type="ECO:0000256" key="10">
    <source>
        <dbReference type="ARBA" id="ARBA00023128"/>
    </source>
</evidence>
<comment type="subunit">
    <text evidence="3">F-type ATPases have 2 components, CF(1) - the catalytic core - and CF(0) - the membrane proton channel.</text>
</comment>
<evidence type="ECO:0000256" key="13">
    <source>
        <dbReference type="SAM" id="Phobius"/>
    </source>
</evidence>
<dbReference type="GO" id="GO:0015078">
    <property type="term" value="F:proton transmembrane transporter activity"/>
    <property type="evidence" value="ECO:0007669"/>
    <property type="project" value="InterPro"/>
</dbReference>
<evidence type="ECO:0000256" key="12">
    <source>
        <dbReference type="RuleBase" id="RU003661"/>
    </source>
</evidence>
<evidence type="ECO:0000256" key="4">
    <source>
        <dbReference type="ARBA" id="ARBA00022448"/>
    </source>
</evidence>
<dbReference type="AlphaFoldDB" id="A0A3G1GS02"/>
<proteinExistence type="inferred from homology"/>
<keyword evidence="4 12" id="KW-0813">Transport</keyword>
<keyword evidence="7 12" id="KW-0375">Hydrogen ion transport</keyword>
<protein>
    <recommendedName>
        <fullName evidence="12">ATP synthase complex subunit 8</fullName>
    </recommendedName>
</protein>
<keyword evidence="6 12" id="KW-0812">Transmembrane</keyword>
<sequence>MPQMAPLNWLTLLIMFSAYLMIFSSMNYFFFNKTSPKIFTKTHKISFNWSW</sequence>
<evidence type="ECO:0000256" key="8">
    <source>
        <dbReference type="ARBA" id="ARBA00022989"/>
    </source>
</evidence>
<dbReference type="EMBL" id="KX943480">
    <property type="protein sequence ID" value="APX40580.1"/>
    <property type="molecule type" value="Genomic_DNA"/>
</dbReference>
<evidence type="ECO:0000256" key="5">
    <source>
        <dbReference type="ARBA" id="ARBA00022547"/>
    </source>
</evidence>
<dbReference type="GO" id="GO:0031966">
    <property type="term" value="C:mitochondrial membrane"/>
    <property type="evidence" value="ECO:0007669"/>
    <property type="project" value="UniProtKB-SubCell"/>
</dbReference>
<dbReference type="GO" id="GO:0045259">
    <property type="term" value="C:proton-transporting ATP synthase complex"/>
    <property type="evidence" value="ECO:0007669"/>
    <property type="project" value="UniProtKB-KW"/>
</dbReference>
<evidence type="ECO:0000256" key="6">
    <source>
        <dbReference type="ARBA" id="ARBA00022692"/>
    </source>
</evidence>
<reference evidence="14" key="1">
    <citation type="journal article" date="2015" name="Methods Ecol Evol 6">
        <title>Validating the power of mitochondrial metagenomics for community ecology and phylogenetics of complex assemblages.</title>
        <authorList>
            <person name="Gomez-Rodriguez C."/>
            <person name="Crampton-Platt A."/>
            <person name="Timmermans M.J.T.N."/>
            <person name="Baselga A."/>
            <person name="Vogler A.P."/>
        </authorList>
    </citation>
    <scope>NUCLEOTIDE SEQUENCE</scope>
</reference>
<geneLocation type="mitochondrion" evidence="14"/>
<keyword evidence="8 13" id="KW-1133">Transmembrane helix</keyword>
<accession>A0A3G1GS02</accession>